<feature type="transmembrane region" description="Helical" evidence="7">
    <location>
        <begin position="295"/>
        <end position="323"/>
    </location>
</feature>
<dbReference type="NCBIfam" id="NF037979">
    <property type="entry name" value="Na_transp"/>
    <property type="match status" value="1"/>
</dbReference>
<feature type="transmembrane region" description="Helical" evidence="7">
    <location>
        <begin position="86"/>
        <end position="114"/>
    </location>
</feature>
<feature type="transmembrane region" description="Helical" evidence="7">
    <location>
        <begin position="344"/>
        <end position="367"/>
    </location>
</feature>
<comment type="subcellular location">
    <subcellularLocation>
        <location evidence="1">Membrane</location>
        <topology evidence="1">Multi-pass membrane protein</topology>
    </subcellularLocation>
</comment>
<feature type="transmembrane region" description="Helical" evidence="7">
    <location>
        <begin position="424"/>
        <end position="444"/>
    </location>
</feature>
<evidence type="ECO:0000256" key="2">
    <source>
        <dbReference type="ARBA" id="ARBA00022448"/>
    </source>
</evidence>
<name>A0A1H3Y9V0_XYLRU</name>
<dbReference type="SUPFAM" id="SSF161070">
    <property type="entry name" value="SNF-like"/>
    <property type="match status" value="1"/>
</dbReference>
<proteinExistence type="inferred from homology"/>
<dbReference type="CDD" id="cd10336">
    <property type="entry name" value="SLC6sbd_Tyt1-Like"/>
    <property type="match status" value="1"/>
</dbReference>
<accession>A0A1H3Y9V0</accession>
<evidence type="ECO:0000313" key="8">
    <source>
        <dbReference type="EMBL" id="SEA08293.1"/>
    </source>
</evidence>
<feature type="transmembrane region" description="Helical" evidence="7">
    <location>
        <begin position="40"/>
        <end position="65"/>
    </location>
</feature>
<evidence type="ECO:0000256" key="3">
    <source>
        <dbReference type="ARBA" id="ARBA00022692"/>
    </source>
</evidence>
<dbReference type="PROSITE" id="PS00610">
    <property type="entry name" value="NA_NEUROTRAN_SYMP_1"/>
    <property type="match status" value="1"/>
</dbReference>
<protein>
    <recommendedName>
        <fullName evidence="6">Transporter</fullName>
    </recommendedName>
</protein>
<feature type="transmembrane region" description="Helical" evidence="7">
    <location>
        <begin position="139"/>
        <end position="158"/>
    </location>
</feature>
<dbReference type="PROSITE" id="PS50267">
    <property type="entry name" value="NA_NEUROTRAN_SYMP_3"/>
    <property type="match status" value="1"/>
</dbReference>
<feature type="transmembrane region" description="Helical" evidence="7">
    <location>
        <begin position="7"/>
        <end position="28"/>
    </location>
</feature>
<dbReference type="GO" id="GO:0015293">
    <property type="term" value="F:symporter activity"/>
    <property type="evidence" value="ECO:0007669"/>
    <property type="project" value="UniProtKB-KW"/>
</dbReference>
<feature type="transmembrane region" description="Helical" evidence="7">
    <location>
        <begin position="212"/>
        <end position="238"/>
    </location>
</feature>
<reference evidence="8 9" key="1">
    <citation type="submission" date="2016-10" db="EMBL/GenBank/DDBJ databases">
        <authorList>
            <person name="de Groot N.N."/>
        </authorList>
    </citation>
    <scope>NUCLEOTIDE SEQUENCE [LARGE SCALE GENOMIC DNA]</scope>
    <source>
        <strain evidence="8 9">D31d</strain>
    </source>
</reference>
<dbReference type="InterPro" id="IPR047218">
    <property type="entry name" value="YocR/YhdH-like"/>
</dbReference>
<dbReference type="PRINTS" id="PR00176">
    <property type="entry name" value="NANEUSMPORT"/>
</dbReference>
<dbReference type="InterPro" id="IPR000175">
    <property type="entry name" value="Na/ntran_symport"/>
</dbReference>
<comment type="similarity">
    <text evidence="6">Belongs to the sodium:neurotransmitter symporter (SNF) (TC 2.A.22) family.</text>
</comment>
<gene>
    <name evidence="8" type="ORF">SAMN05216462_0563</name>
</gene>
<dbReference type="RefSeq" id="WP_074760143.1">
    <property type="nucleotide sequence ID" value="NZ_FNRF01000001.1"/>
</dbReference>
<feature type="transmembrane region" description="Helical" evidence="7">
    <location>
        <begin position="170"/>
        <end position="192"/>
    </location>
</feature>
<keyword evidence="5 7" id="KW-0472">Membrane</keyword>
<evidence type="ECO:0000256" key="6">
    <source>
        <dbReference type="RuleBase" id="RU003732"/>
    </source>
</evidence>
<dbReference type="AlphaFoldDB" id="A0A1H3Y9V0"/>
<dbReference type="PANTHER" id="PTHR42948:SF1">
    <property type="entry name" value="TRANSPORTER"/>
    <property type="match status" value="1"/>
</dbReference>
<keyword evidence="3 6" id="KW-0812">Transmembrane</keyword>
<dbReference type="Proteomes" id="UP000182257">
    <property type="component" value="Unassembled WGS sequence"/>
</dbReference>
<dbReference type="PANTHER" id="PTHR42948">
    <property type="entry name" value="TRANSPORTER"/>
    <property type="match status" value="1"/>
</dbReference>
<dbReference type="EMBL" id="FNRF01000001">
    <property type="protein sequence ID" value="SEA08293.1"/>
    <property type="molecule type" value="Genomic_DNA"/>
</dbReference>
<keyword evidence="4 7" id="KW-1133">Transmembrane helix</keyword>
<keyword evidence="2 6" id="KW-0813">Transport</keyword>
<dbReference type="InterPro" id="IPR037272">
    <property type="entry name" value="SNS_sf"/>
</dbReference>
<evidence type="ECO:0000256" key="1">
    <source>
        <dbReference type="ARBA" id="ARBA00004141"/>
    </source>
</evidence>
<keyword evidence="6" id="KW-0769">Symport</keyword>
<evidence type="ECO:0000256" key="5">
    <source>
        <dbReference type="ARBA" id="ARBA00023136"/>
    </source>
</evidence>
<sequence>MENRGTFGSKLAIILTTAGSAVGLGNIWRFPFMTGQNGGAAFILIYLGCVLILGIPGMISEFVVGRYSQSNAARAYGNVGFRRAKYIGYLGILTSTIILGFYAVVAGWCLQYLYASITGKLIGDTSYIIEYFKNFSSDPIRPCLWGVGFILITHYVVAKGVNDGIERASKLLMPLLLILLVIIVIASCLLPGASKGIEFLLKPDFSKVSSNVFLEALGQAFFSLSLGTACLCTYASYFKKDTNLVKSATQIALLDSMIAILAGLMIFPAAFSVGVQPDSGPSLIFITLPNVFRQAFVGIPIVGFVIAILFYALLVFAALTSTISMHEIGTAFFHEELHLPRNKAAWILTTVCGLIAIFCSLSVGAYSQIQVFGMSLMDFCDSLTAQIMLPTGAFFTSILIGWFVERKLVLNEFTNNGSLKATFFCAYLLSVKFIVPLCILLIFLHQFHII</sequence>
<evidence type="ECO:0000313" key="9">
    <source>
        <dbReference type="Proteomes" id="UP000182257"/>
    </source>
</evidence>
<dbReference type="GO" id="GO:0016020">
    <property type="term" value="C:membrane"/>
    <property type="evidence" value="ECO:0007669"/>
    <property type="project" value="UniProtKB-SubCell"/>
</dbReference>
<evidence type="ECO:0000256" key="7">
    <source>
        <dbReference type="SAM" id="Phobius"/>
    </source>
</evidence>
<dbReference type="Pfam" id="PF00209">
    <property type="entry name" value="SNF"/>
    <property type="match status" value="2"/>
</dbReference>
<dbReference type="OrthoDB" id="9762833at2"/>
<evidence type="ECO:0000256" key="4">
    <source>
        <dbReference type="ARBA" id="ARBA00022989"/>
    </source>
</evidence>
<feature type="transmembrane region" description="Helical" evidence="7">
    <location>
        <begin position="250"/>
        <end position="275"/>
    </location>
</feature>
<organism evidence="8 9">
    <name type="scientific">Xylanibacter ruminicola</name>
    <name type="common">Prevotella ruminicola</name>
    <dbReference type="NCBI Taxonomy" id="839"/>
    <lineage>
        <taxon>Bacteria</taxon>
        <taxon>Pseudomonadati</taxon>
        <taxon>Bacteroidota</taxon>
        <taxon>Bacteroidia</taxon>
        <taxon>Bacteroidales</taxon>
        <taxon>Prevotellaceae</taxon>
        <taxon>Xylanibacter</taxon>
    </lineage>
</organism>
<feature type="transmembrane region" description="Helical" evidence="7">
    <location>
        <begin position="387"/>
        <end position="404"/>
    </location>
</feature>